<dbReference type="AlphaFoldDB" id="A0A165R4N0"/>
<accession>A0A165R4N0</accession>
<evidence type="ECO:0000313" key="1">
    <source>
        <dbReference type="EMBL" id="KZU92067.1"/>
    </source>
</evidence>
<evidence type="ECO:0000313" key="3">
    <source>
        <dbReference type="Proteomes" id="UP000076872"/>
    </source>
</evidence>
<organism evidence="1 4">
    <name type="scientific">Lactiplantibacillus plantarum</name>
    <name type="common">Lactobacillus plantarum</name>
    <dbReference type="NCBI Taxonomy" id="1590"/>
    <lineage>
        <taxon>Bacteria</taxon>
        <taxon>Bacillati</taxon>
        <taxon>Bacillota</taxon>
        <taxon>Bacilli</taxon>
        <taxon>Lactobacillales</taxon>
        <taxon>Lactobacillaceae</taxon>
        <taxon>Lactiplantibacillus</taxon>
    </lineage>
</organism>
<dbReference type="Proteomes" id="UP000076882">
    <property type="component" value="Unassembled WGS sequence"/>
</dbReference>
<dbReference type="PATRIC" id="fig|1590.199.peg.1910"/>
<proteinExistence type="predicted"/>
<evidence type="ECO:0000313" key="2">
    <source>
        <dbReference type="EMBL" id="KZV03093.1"/>
    </source>
</evidence>
<dbReference type="EMBL" id="LUXO01000027">
    <property type="protein sequence ID" value="KZV03093.1"/>
    <property type="molecule type" value="Genomic_DNA"/>
</dbReference>
<dbReference type="Proteomes" id="UP000076872">
    <property type="component" value="Unassembled WGS sequence"/>
</dbReference>
<protein>
    <submittedName>
        <fullName evidence="1">CDP-glycerol:N-acetyl-beta-D-mannosaminyl-1</fullName>
    </submittedName>
</protein>
<name>A0A165R4N0_LACPN</name>
<gene>
    <name evidence="1" type="ORF">Lp19_3353</name>
    <name evidence="2" type="ORF">NAB2_1595</name>
</gene>
<sequence length="108" mass="12003">MASVKKVIYVWLVRVVSWLAHFSKNDQVIYLMSFADNLDFIQQLNQRVPGRLTVYYLPSAATGAAQLAQAGIATRPFHDSVRFALTGIPSLPGQRTFILIIIMALPLA</sequence>
<evidence type="ECO:0000313" key="4">
    <source>
        <dbReference type="Proteomes" id="UP000076882"/>
    </source>
</evidence>
<comment type="caution">
    <text evidence="1">The sequence shown here is derived from an EMBL/GenBank/DDBJ whole genome shotgun (WGS) entry which is preliminary data.</text>
</comment>
<reference evidence="3 4" key="1">
    <citation type="submission" date="2016-03" db="EMBL/GenBank/DDBJ databases">
        <title>Comparative genomics of 54 Lactobacillus plantarum strains reveals genomic uncoupling from niche constraints.</title>
        <authorList>
            <person name="Martino M.E."/>
        </authorList>
    </citation>
    <scope>NUCLEOTIDE SEQUENCE [LARGE SCALE GENOMIC DNA]</scope>
    <source>
        <strain evidence="1 4">19.1</strain>
        <strain evidence="2 3">NAB2</strain>
    </source>
</reference>
<dbReference type="EMBL" id="LUXM01000040">
    <property type="protein sequence ID" value="KZU92067.1"/>
    <property type="molecule type" value="Genomic_DNA"/>
</dbReference>